<evidence type="ECO:0000259" key="1">
    <source>
        <dbReference type="Pfam" id="PF20078"/>
    </source>
</evidence>
<dbReference type="AlphaFoldDB" id="A0AAP2G996"/>
<dbReference type="Proteomes" id="UP001315686">
    <property type="component" value="Unassembled WGS sequence"/>
</dbReference>
<evidence type="ECO:0000313" key="2">
    <source>
        <dbReference type="EMBL" id="MBT0959216.1"/>
    </source>
</evidence>
<proteinExistence type="predicted"/>
<organism evidence="2 3">
    <name type="scientific">Harenicola maris</name>
    <dbReference type="NCBI Taxonomy" id="2841044"/>
    <lineage>
        <taxon>Bacteria</taxon>
        <taxon>Pseudomonadati</taxon>
        <taxon>Pseudomonadota</taxon>
        <taxon>Alphaproteobacteria</taxon>
        <taxon>Rhodobacterales</taxon>
        <taxon>Paracoccaceae</taxon>
        <taxon>Harenicola</taxon>
    </lineage>
</organism>
<reference evidence="2 3" key="1">
    <citation type="journal article" date="2021" name="Arch. Microbiol.">
        <title>Harenicola maris gen. nov., sp. nov. isolated from the Sea of Japan shallow sediments.</title>
        <authorList>
            <person name="Romanenko L.A."/>
            <person name="Kurilenko V.V."/>
            <person name="Chernysheva N.Y."/>
            <person name="Tekutyeva L.A."/>
            <person name="Velansky P.V."/>
            <person name="Svetashev V.I."/>
            <person name="Isaeva M.P."/>
        </authorList>
    </citation>
    <scope>NUCLEOTIDE SEQUENCE [LARGE SCALE GENOMIC DNA]</scope>
    <source>
        <strain evidence="2 3">KMM 3653</strain>
    </source>
</reference>
<sequence>MDLAFNRLDQTGLDYDLCSYGSSRLRFRGPEKSTAHPYLTFMGGDETFGKFAPKPFPELIERQTGVTALNLGCTGAGLDTLLSDNALLPLASGAVCTVLQVMGAHAMSNDYYSVHPRRNDRFLSPGAKLLSLFPAVDFTEISFTRHLHFTLAEKSPEKHRRLVTAIQCTWIDKMKQVLASIGGPVILLRIQPGGRLHDTSALGPDPLFVTDDMMAQLAPVTAATLQFEPSLEARRKNMDGMVYGELQAPMAAELPGPSVQREIALGLLPALAEFLDPLEDDEPAYFSRP</sequence>
<accession>A0AAP2G996</accession>
<gene>
    <name evidence="2" type="ORF">IV417_17650</name>
</gene>
<name>A0AAP2G996_9RHOB</name>
<comment type="caution">
    <text evidence="2">The sequence shown here is derived from an EMBL/GenBank/DDBJ whole genome shotgun (WGS) entry which is preliminary data.</text>
</comment>
<dbReference type="RefSeq" id="WP_327795452.1">
    <property type="nucleotide sequence ID" value="NZ_JADQAZ010000004.1"/>
</dbReference>
<protein>
    <recommendedName>
        <fullName evidence="1">DUF6473 domain-containing protein</fullName>
    </recommendedName>
</protein>
<evidence type="ECO:0000313" key="3">
    <source>
        <dbReference type="Proteomes" id="UP001315686"/>
    </source>
</evidence>
<keyword evidence="3" id="KW-1185">Reference proteome</keyword>
<dbReference type="EMBL" id="JADQAZ010000004">
    <property type="protein sequence ID" value="MBT0959216.1"/>
    <property type="molecule type" value="Genomic_DNA"/>
</dbReference>
<feature type="domain" description="DUF6473" evidence="1">
    <location>
        <begin position="5"/>
        <end position="274"/>
    </location>
</feature>
<dbReference type="InterPro" id="IPR045524">
    <property type="entry name" value="DUF6473"/>
</dbReference>
<dbReference type="Pfam" id="PF20078">
    <property type="entry name" value="DUF6473"/>
    <property type="match status" value="1"/>
</dbReference>